<sequence>MTGHPPEKAEGPQTPSTPEPAHSPSSHDVSSVSDKEQHGPEDQPRHADADRIAAADRVDAEQGEDGGKRDELNRHATATSVNSTAATNRLPEQKPWYKEPNPLRWGKIPPVPRERTVCPEYEAGFFSSLVFQWIAPLMSTGYRRPLEHTDIYSVNPARAVDPLTNTMRDAFKRRIADGNKYPLFWAIHETFFREFWLGGFCGLLSAILQVMSPFTLRYLIQFATDAYLASTQGSPAPNIGAGVGLVLGVTAMQVLQSLVTNQFIYRGMLVGGMVRGSLISLIYEKSMVISGRAKAGGAELPDVPAARVAEKEGKEKKAKEGPAGKPGESPDGLGWGNGRIVNLMSVDTYRIDQASGLFHIIWTAPVSCVITLAMLLVNLTYSALAGFALLVIGVPVLTRAVRGLFVRRKAINKITDQRVSLTQEILQSVRFVKFFGWEPSFLGRLEDIRDREISAIQVVLAIRNGIMAVSLSLPIFASMLSFITYSLTNHDLAPAEIFSSLALFNGLRMPLNMLPLVIGQVTDAWSSMSRIQEFLLAEDREDEAIFKPDIPNAVEMHDASFTWERTPTQDPEGPAGVVPKGKGDKTPKRGATKGEKHDDPLESCEEASTLADEHEPFKLQDLNFEFGRNELIAVIGTVGSGKTSLLAALAGDMRRTSGEVVLGASRAFCPQYSWIQNATVKENILFGKEMDKDWYREVIRACALQPDLDMLPNNDMTEVGERGITISGGQKQRLNIARAIYFDADIVLMDDPLSAVDAHVGRHIFDNAILGLLKDKCRILATHQLWVLSRCDRVVWMEGGKIQAIDTFDNLMKNSEGFQQLMESTAVEEKKDEAAPAQVPGDNGEPQTRKKGKGLMQAEERAVASVPWSVYTSYIRASGTILNAPVVLALLVLAQGANIVTSLWLSWWTSDKFGYPTGTYIGVYAGLGAGQVVITFSFMVALSMYGTTSSKTMLRNAITRTLRAPMSFFDTTPLGRITNRFSRDVDVMDNNLTDALRMYFFSIASIIAVFALIIAYFYYFAIALVPLFILFLFATGYYRASAREVKRIESILRSNVFAKFGEGLSGVASIRAYGLQDRFVADLRRAIDEMDSAYYLTYSNQRWLSVRLDMIGNCLVFTTGILVVTSRFSVNPSIGGLVLSYILSIVQMIQFTVRQLAEVENGMNSVERLFYYGTQLEEEAPLKTIEVRKSWPERGEIIFDNVEMRYRAGLPLVLQGMSMHIRGGERIGIVGRTGAGKSSIMSTLFRLVELSGGRITIDGVDIATIGLQDLRSRLAIIPQDPTLFRGTVRSNLDPFGEHTDLELWSALRQADLVPADGGPSPPPPAAAEAHDPAAPPKDGPGRIHLDSIVEEDGLNFSLGQRQLMALARALVRGAQIIVCDEATSSVDMDTDDKIQTTIATGFRGKTLLCIAHRLSTIVGYDRICVMDRGRIAEMGSPEELWAAEGGIFRKPNRSTECPVLYTSTCSRLYDPIGAGYAATLALSHSSPHPYKHKFTSAMLARVVRLSRCRATADPQRRPALALHTLPTHMHPPMTCTLAPVKTARRLARHVYIWTYPCSRAAG</sequence>
<dbReference type="InterPro" id="IPR003593">
    <property type="entry name" value="AAA+_ATPase"/>
</dbReference>
<feature type="transmembrane region" description="Helical" evidence="9">
    <location>
        <begin position="921"/>
        <end position="945"/>
    </location>
</feature>
<evidence type="ECO:0000256" key="9">
    <source>
        <dbReference type="SAM" id="Phobius"/>
    </source>
</evidence>
<evidence type="ECO:0000256" key="3">
    <source>
        <dbReference type="ARBA" id="ARBA00022692"/>
    </source>
</evidence>
<keyword evidence="13" id="KW-1185">Reference proteome</keyword>
<feature type="compositionally biased region" description="Basic and acidic residues" evidence="8">
    <location>
        <begin position="1"/>
        <end position="10"/>
    </location>
</feature>
<dbReference type="CDD" id="cd03250">
    <property type="entry name" value="ABCC_MRP_domain1"/>
    <property type="match status" value="1"/>
</dbReference>
<dbReference type="GO" id="GO:0005524">
    <property type="term" value="F:ATP binding"/>
    <property type="evidence" value="ECO:0007669"/>
    <property type="project" value="UniProtKB-KW"/>
</dbReference>
<feature type="compositionally biased region" description="Basic and acidic residues" evidence="8">
    <location>
        <begin position="33"/>
        <end position="74"/>
    </location>
</feature>
<name>A0AAN6ZIF9_9PEZI</name>
<evidence type="ECO:0000256" key="5">
    <source>
        <dbReference type="ARBA" id="ARBA00022840"/>
    </source>
</evidence>
<dbReference type="FunFam" id="1.20.1560.10:FF:000010">
    <property type="entry name" value="Multidrug resistance-associated ABC transporter"/>
    <property type="match status" value="1"/>
</dbReference>
<dbReference type="Proteomes" id="UP001304895">
    <property type="component" value="Unassembled WGS sequence"/>
</dbReference>
<dbReference type="PANTHER" id="PTHR24223">
    <property type="entry name" value="ATP-BINDING CASSETTE SUB-FAMILY C"/>
    <property type="match status" value="1"/>
</dbReference>
<dbReference type="Gene3D" id="1.20.1560.10">
    <property type="entry name" value="ABC transporter type 1, transmembrane domain"/>
    <property type="match status" value="2"/>
</dbReference>
<feature type="transmembrane region" description="Helical" evidence="9">
    <location>
        <begin position="998"/>
        <end position="1017"/>
    </location>
</feature>
<feature type="region of interest" description="Disordered" evidence="8">
    <location>
        <begin position="1"/>
        <end position="102"/>
    </location>
</feature>
<accession>A0AAN6ZIF9</accession>
<keyword evidence="5" id="KW-0067">ATP-binding</keyword>
<keyword evidence="7 9" id="KW-0472">Membrane</keyword>
<keyword evidence="4" id="KW-0547">Nucleotide-binding</keyword>
<feature type="region of interest" description="Disordered" evidence="8">
    <location>
        <begin position="563"/>
        <end position="610"/>
    </location>
</feature>
<dbReference type="SMART" id="SM00382">
    <property type="entry name" value="AAA"/>
    <property type="match status" value="2"/>
</dbReference>
<keyword evidence="2" id="KW-0813">Transport</keyword>
<dbReference type="Pfam" id="PF00664">
    <property type="entry name" value="ABC_membrane"/>
    <property type="match status" value="2"/>
</dbReference>
<feature type="transmembrane region" description="Helical" evidence="9">
    <location>
        <begin position="357"/>
        <end position="377"/>
    </location>
</feature>
<feature type="transmembrane region" description="Helical" evidence="9">
    <location>
        <begin position="1023"/>
        <end position="1040"/>
    </location>
</feature>
<dbReference type="Pfam" id="PF00005">
    <property type="entry name" value="ABC_tran"/>
    <property type="match status" value="2"/>
</dbReference>
<dbReference type="PROSITE" id="PS50929">
    <property type="entry name" value="ABC_TM1F"/>
    <property type="match status" value="2"/>
</dbReference>
<feature type="transmembrane region" description="Helical" evidence="9">
    <location>
        <begin position="195"/>
        <end position="219"/>
    </location>
</feature>
<feature type="compositionally biased region" description="Low complexity" evidence="8">
    <location>
        <begin position="20"/>
        <end position="32"/>
    </location>
</feature>
<dbReference type="GO" id="GO:0016887">
    <property type="term" value="F:ATP hydrolysis activity"/>
    <property type="evidence" value="ECO:0007669"/>
    <property type="project" value="InterPro"/>
</dbReference>
<gene>
    <name evidence="12" type="ORF">BT67DRAFT_453313</name>
</gene>
<reference evidence="12" key="2">
    <citation type="submission" date="2023-05" db="EMBL/GenBank/DDBJ databases">
        <authorList>
            <consortium name="Lawrence Berkeley National Laboratory"/>
            <person name="Steindorff A."/>
            <person name="Hensen N."/>
            <person name="Bonometti L."/>
            <person name="Westerberg I."/>
            <person name="Brannstrom I.O."/>
            <person name="Guillou S."/>
            <person name="Cros-Aarteil S."/>
            <person name="Calhoun S."/>
            <person name="Haridas S."/>
            <person name="Kuo A."/>
            <person name="Mondo S."/>
            <person name="Pangilinan J."/>
            <person name="Riley R."/>
            <person name="Labutti K."/>
            <person name="Andreopoulos B."/>
            <person name="Lipzen A."/>
            <person name="Chen C."/>
            <person name="Yanf M."/>
            <person name="Daum C."/>
            <person name="Ng V."/>
            <person name="Clum A."/>
            <person name="Ohm R."/>
            <person name="Martin F."/>
            <person name="Silar P."/>
            <person name="Natvig D."/>
            <person name="Lalanne C."/>
            <person name="Gautier V."/>
            <person name="Ament-Velasquez S.L."/>
            <person name="Kruys A."/>
            <person name="Hutchinson M.I."/>
            <person name="Powell A.J."/>
            <person name="Barry K."/>
            <person name="Miller A.N."/>
            <person name="Grigoriev I.V."/>
            <person name="Debuchy R."/>
            <person name="Gladieux P."/>
            <person name="Thoren M.H."/>
            <person name="Johannesson H."/>
        </authorList>
    </citation>
    <scope>NUCLEOTIDE SEQUENCE</scope>
    <source>
        <strain evidence="12">CBS 123565</strain>
    </source>
</reference>
<evidence type="ECO:0000313" key="13">
    <source>
        <dbReference type="Proteomes" id="UP001304895"/>
    </source>
</evidence>
<feature type="domain" description="ABC transmembrane type-1" evidence="11">
    <location>
        <begin position="886"/>
        <end position="1161"/>
    </location>
</feature>
<comment type="caution">
    <text evidence="12">The sequence shown here is derived from an EMBL/GenBank/DDBJ whole genome shotgun (WGS) entry which is preliminary data.</text>
</comment>
<dbReference type="InterPro" id="IPR027417">
    <property type="entry name" value="P-loop_NTPase"/>
</dbReference>
<comment type="subcellular location">
    <subcellularLocation>
        <location evidence="1">Membrane</location>
        <topology evidence="1">Multi-pass membrane protein</topology>
    </subcellularLocation>
</comment>
<dbReference type="InterPro" id="IPR036640">
    <property type="entry name" value="ABC1_TM_sf"/>
</dbReference>
<reference evidence="12" key="1">
    <citation type="journal article" date="2023" name="Mol. Phylogenet. Evol.">
        <title>Genome-scale phylogeny and comparative genomics of the fungal order Sordariales.</title>
        <authorList>
            <person name="Hensen N."/>
            <person name="Bonometti L."/>
            <person name="Westerberg I."/>
            <person name="Brannstrom I.O."/>
            <person name="Guillou S."/>
            <person name="Cros-Aarteil S."/>
            <person name="Calhoun S."/>
            <person name="Haridas S."/>
            <person name="Kuo A."/>
            <person name="Mondo S."/>
            <person name="Pangilinan J."/>
            <person name="Riley R."/>
            <person name="LaButti K."/>
            <person name="Andreopoulos B."/>
            <person name="Lipzen A."/>
            <person name="Chen C."/>
            <person name="Yan M."/>
            <person name="Daum C."/>
            <person name="Ng V."/>
            <person name="Clum A."/>
            <person name="Steindorff A."/>
            <person name="Ohm R.A."/>
            <person name="Martin F."/>
            <person name="Silar P."/>
            <person name="Natvig D.O."/>
            <person name="Lalanne C."/>
            <person name="Gautier V."/>
            <person name="Ament-Velasquez S.L."/>
            <person name="Kruys A."/>
            <person name="Hutchinson M.I."/>
            <person name="Powell A.J."/>
            <person name="Barry K."/>
            <person name="Miller A.N."/>
            <person name="Grigoriev I.V."/>
            <person name="Debuchy R."/>
            <person name="Gladieux P."/>
            <person name="Hiltunen Thoren M."/>
            <person name="Johannesson H."/>
        </authorList>
    </citation>
    <scope>NUCLEOTIDE SEQUENCE</scope>
    <source>
        <strain evidence="12">CBS 123565</strain>
    </source>
</reference>
<dbReference type="SUPFAM" id="SSF52540">
    <property type="entry name" value="P-loop containing nucleoside triphosphate hydrolases"/>
    <property type="match status" value="2"/>
</dbReference>
<dbReference type="InterPro" id="IPR003439">
    <property type="entry name" value="ABC_transporter-like_ATP-bd"/>
</dbReference>
<feature type="region of interest" description="Disordered" evidence="8">
    <location>
        <begin position="829"/>
        <end position="853"/>
    </location>
</feature>
<protein>
    <recommendedName>
        <fullName evidence="14">ABC transporter</fullName>
    </recommendedName>
</protein>
<dbReference type="EMBL" id="MU853401">
    <property type="protein sequence ID" value="KAK4138759.1"/>
    <property type="molecule type" value="Genomic_DNA"/>
</dbReference>
<dbReference type="SUPFAM" id="SSF90123">
    <property type="entry name" value="ABC transporter transmembrane region"/>
    <property type="match status" value="2"/>
</dbReference>
<feature type="compositionally biased region" description="Low complexity" evidence="8">
    <location>
        <begin position="76"/>
        <end position="88"/>
    </location>
</feature>
<dbReference type="InterPro" id="IPR017871">
    <property type="entry name" value="ABC_transporter-like_CS"/>
</dbReference>
<feature type="transmembrane region" description="Helical" evidence="9">
    <location>
        <begin position="1110"/>
        <end position="1128"/>
    </location>
</feature>
<evidence type="ECO:0000313" key="12">
    <source>
        <dbReference type="EMBL" id="KAK4138759.1"/>
    </source>
</evidence>
<feature type="transmembrane region" description="Helical" evidence="9">
    <location>
        <begin position="239"/>
        <end position="258"/>
    </location>
</feature>
<dbReference type="CDD" id="cd18597">
    <property type="entry name" value="ABC_6TM_YOR1_D1_like"/>
    <property type="match status" value="1"/>
</dbReference>
<dbReference type="PROSITE" id="PS00211">
    <property type="entry name" value="ABC_TRANSPORTER_1"/>
    <property type="match status" value="2"/>
</dbReference>
<evidence type="ECO:0000259" key="11">
    <source>
        <dbReference type="PROSITE" id="PS50929"/>
    </source>
</evidence>
<dbReference type="PANTHER" id="PTHR24223:SF464">
    <property type="entry name" value="ABC-TYPE TRANSPORTER CICA"/>
    <property type="match status" value="1"/>
</dbReference>
<evidence type="ECO:0000256" key="2">
    <source>
        <dbReference type="ARBA" id="ARBA00022448"/>
    </source>
</evidence>
<feature type="compositionally biased region" description="Basic and acidic residues" evidence="8">
    <location>
        <begin position="581"/>
        <end position="600"/>
    </location>
</feature>
<keyword evidence="3 9" id="KW-0812">Transmembrane</keyword>
<evidence type="ECO:0000259" key="10">
    <source>
        <dbReference type="PROSITE" id="PS50893"/>
    </source>
</evidence>
<evidence type="ECO:0000256" key="1">
    <source>
        <dbReference type="ARBA" id="ARBA00004141"/>
    </source>
</evidence>
<dbReference type="InterPro" id="IPR050173">
    <property type="entry name" value="ABC_transporter_C-like"/>
</dbReference>
<organism evidence="12 13">
    <name type="scientific">Trichocladium antarcticum</name>
    <dbReference type="NCBI Taxonomy" id="1450529"/>
    <lineage>
        <taxon>Eukaryota</taxon>
        <taxon>Fungi</taxon>
        <taxon>Dikarya</taxon>
        <taxon>Ascomycota</taxon>
        <taxon>Pezizomycotina</taxon>
        <taxon>Sordariomycetes</taxon>
        <taxon>Sordariomycetidae</taxon>
        <taxon>Sordariales</taxon>
        <taxon>Chaetomiaceae</taxon>
        <taxon>Trichocladium</taxon>
    </lineage>
</organism>
<feature type="transmembrane region" description="Helical" evidence="9">
    <location>
        <begin position="497"/>
        <end position="518"/>
    </location>
</feature>
<dbReference type="FunFam" id="3.40.50.300:FF:002040">
    <property type="entry name" value="ABC multidrug transporter (Eurofung)"/>
    <property type="match status" value="1"/>
</dbReference>
<feature type="region of interest" description="Disordered" evidence="8">
    <location>
        <begin position="306"/>
        <end position="333"/>
    </location>
</feature>
<evidence type="ECO:0000256" key="8">
    <source>
        <dbReference type="SAM" id="MobiDB-lite"/>
    </source>
</evidence>
<dbReference type="GO" id="GO:0140359">
    <property type="term" value="F:ABC-type transporter activity"/>
    <property type="evidence" value="ECO:0007669"/>
    <property type="project" value="InterPro"/>
</dbReference>
<feature type="compositionally biased region" description="Basic and acidic residues" evidence="8">
    <location>
        <begin position="308"/>
        <end position="322"/>
    </location>
</feature>
<evidence type="ECO:0000256" key="6">
    <source>
        <dbReference type="ARBA" id="ARBA00022989"/>
    </source>
</evidence>
<feature type="domain" description="ABC transporter" evidence="10">
    <location>
        <begin position="601"/>
        <end position="824"/>
    </location>
</feature>
<dbReference type="PROSITE" id="PS50893">
    <property type="entry name" value="ABC_TRANSPORTER_2"/>
    <property type="match status" value="2"/>
</dbReference>
<proteinExistence type="predicted"/>
<feature type="transmembrane region" description="Helical" evidence="9">
    <location>
        <begin position="383"/>
        <end position="401"/>
    </location>
</feature>
<dbReference type="InterPro" id="IPR011527">
    <property type="entry name" value="ABC1_TM_dom"/>
</dbReference>
<dbReference type="CDD" id="cd18606">
    <property type="entry name" value="ABC_6TM_YOR1_D2_like"/>
    <property type="match status" value="1"/>
</dbReference>
<dbReference type="CDD" id="cd03244">
    <property type="entry name" value="ABCC_MRP_domain2"/>
    <property type="match status" value="1"/>
</dbReference>
<feature type="domain" description="ABC transmembrane type-1" evidence="11">
    <location>
        <begin position="196"/>
        <end position="523"/>
    </location>
</feature>
<feature type="transmembrane region" description="Helical" evidence="9">
    <location>
        <begin position="466"/>
        <end position="485"/>
    </location>
</feature>
<feature type="domain" description="ABC transporter" evidence="10">
    <location>
        <begin position="1197"/>
        <end position="1453"/>
    </location>
</feature>
<dbReference type="FunFam" id="3.40.50.300:FF:000565">
    <property type="entry name" value="ABC bile acid transporter"/>
    <property type="match status" value="1"/>
</dbReference>
<dbReference type="Gene3D" id="3.40.50.300">
    <property type="entry name" value="P-loop containing nucleotide triphosphate hydrolases"/>
    <property type="match status" value="2"/>
</dbReference>
<evidence type="ECO:0008006" key="14">
    <source>
        <dbReference type="Google" id="ProtNLM"/>
    </source>
</evidence>
<evidence type="ECO:0000256" key="4">
    <source>
        <dbReference type="ARBA" id="ARBA00022741"/>
    </source>
</evidence>
<feature type="transmembrane region" description="Helical" evidence="9">
    <location>
        <begin position="886"/>
        <end position="909"/>
    </location>
</feature>
<keyword evidence="6 9" id="KW-1133">Transmembrane helix</keyword>
<dbReference type="GO" id="GO:0016020">
    <property type="term" value="C:membrane"/>
    <property type="evidence" value="ECO:0007669"/>
    <property type="project" value="UniProtKB-SubCell"/>
</dbReference>
<evidence type="ECO:0000256" key="7">
    <source>
        <dbReference type="ARBA" id="ARBA00023136"/>
    </source>
</evidence>
<feature type="region of interest" description="Disordered" evidence="8">
    <location>
        <begin position="1313"/>
        <end position="1340"/>
    </location>
</feature>